<proteinExistence type="predicted"/>
<dbReference type="AlphaFoldDB" id="A0A2S8EZH4"/>
<evidence type="ECO:0000313" key="2">
    <source>
        <dbReference type="Proteomes" id="UP000240009"/>
    </source>
</evidence>
<sequence>MKHRFYAHINLVVLSKEDFSSDPQLKSNLAQFFQIDGLKARELLKNEYFTILAHGEPENLDGLNDQASLGWIHNLYQAYGKRRKILLLACDTGWVLCRKVAMMLKQQVIAPNSEATFDFKTGNIIVTGDNKSKWVKCYPSGNMEYSRGKVLEASFLE</sequence>
<protein>
    <submittedName>
        <fullName evidence="1">Uncharacterized protein</fullName>
    </submittedName>
</protein>
<dbReference type="RefSeq" id="WP_105359381.1">
    <property type="nucleotide sequence ID" value="NZ_PUIA01000085.1"/>
</dbReference>
<evidence type="ECO:0000313" key="1">
    <source>
        <dbReference type="EMBL" id="PQO25302.1"/>
    </source>
</evidence>
<accession>A0A2S8EZH4</accession>
<dbReference type="EMBL" id="PUIA01000085">
    <property type="protein sequence ID" value="PQO25302.1"/>
    <property type="molecule type" value="Genomic_DNA"/>
</dbReference>
<comment type="caution">
    <text evidence="1">The sequence shown here is derived from an EMBL/GenBank/DDBJ whole genome shotgun (WGS) entry which is preliminary data.</text>
</comment>
<reference evidence="1 2" key="1">
    <citation type="submission" date="2018-02" db="EMBL/GenBank/DDBJ databases">
        <title>Comparative genomes isolates from brazilian mangrove.</title>
        <authorList>
            <person name="Araujo J.E."/>
            <person name="Taketani R.G."/>
            <person name="Silva M.C.P."/>
            <person name="Loureco M.V."/>
            <person name="Andreote F.D."/>
        </authorList>
    </citation>
    <scope>NUCLEOTIDE SEQUENCE [LARGE SCALE GENOMIC DNA]</scope>
    <source>
        <strain evidence="1 2">HEX-2 MGV</strain>
    </source>
</reference>
<gene>
    <name evidence="1" type="ORF">C5Y96_25715</name>
</gene>
<name>A0A2S8EZH4_9BACT</name>
<organism evidence="1 2">
    <name type="scientific">Blastopirellula marina</name>
    <dbReference type="NCBI Taxonomy" id="124"/>
    <lineage>
        <taxon>Bacteria</taxon>
        <taxon>Pseudomonadati</taxon>
        <taxon>Planctomycetota</taxon>
        <taxon>Planctomycetia</taxon>
        <taxon>Pirellulales</taxon>
        <taxon>Pirellulaceae</taxon>
        <taxon>Blastopirellula</taxon>
    </lineage>
</organism>
<dbReference type="Proteomes" id="UP000240009">
    <property type="component" value="Unassembled WGS sequence"/>
</dbReference>